<keyword evidence="6 9" id="KW-0067">ATP-binding</keyword>
<dbReference type="GO" id="GO:0033857">
    <property type="term" value="F:5-diphosphoinositol pentakisphosphate 1-kinase activity"/>
    <property type="evidence" value="ECO:0007669"/>
    <property type="project" value="TreeGrafter"/>
</dbReference>
<evidence type="ECO:0000256" key="5">
    <source>
        <dbReference type="ARBA" id="ARBA00022777"/>
    </source>
</evidence>
<evidence type="ECO:0000256" key="2">
    <source>
        <dbReference type="ARBA" id="ARBA00022490"/>
    </source>
</evidence>
<dbReference type="PANTHER" id="PTHR12750">
    <property type="entry name" value="DIPHOSPHOINOSITOL PENTAKISPHOSPHATE KINASE"/>
    <property type="match status" value="1"/>
</dbReference>
<dbReference type="GO" id="GO:0005829">
    <property type="term" value="C:cytosol"/>
    <property type="evidence" value="ECO:0007669"/>
    <property type="project" value="UniProtKB-SubCell"/>
</dbReference>
<dbReference type="GO" id="GO:0000828">
    <property type="term" value="F:inositol hexakisphosphate kinase activity"/>
    <property type="evidence" value="ECO:0007669"/>
    <property type="project" value="UniProtKB-ARBA"/>
</dbReference>
<dbReference type="InterPro" id="IPR029033">
    <property type="entry name" value="His_PPase_superfam"/>
</dbReference>
<dbReference type="Pfam" id="PF00328">
    <property type="entry name" value="His_Phos_2"/>
    <property type="match status" value="1"/>
</dbReference>
<dbReference type="Proteomes" id="UP001153076">
    <property type="component" value="Unassembled WGS sequence"/>
</dbReference>
<comment type="catalytic activity">
    <reaction evidence="7">
        <text>5-diphospho-1D-myo-inositol 1,2,3,4,6-pentakisphosphate + ATP + H(+) = 1,5-bis(diphospho)-1D-myo-inositol 2,3,4,6-tetrakisphosphate + ADP</text>
        <dbReference type="Rhea" id="RHEA:10276"/>
        <dbReference type="ChEBI" id="CHEBI:15378"/>
        <dbReference type="ChEBI" id="CHEBI:30616"/>
        <dbReference type="ChEBI" id="CHEBI:58628"/>
        <dbReference type="ChEBI" id="CHEBI:77983"/>
        <dbReference type="ChEBI" id="CHEBI:456216"/>
        <dbReference type="EC" id="2.7.4.24"/>
    </reaction>
    <physiologicalReaction direction="left-to-right" evidence="7">
        <dbReference type="Rhea" id="RHEA:10277"/>
    </physiologicalReaction>
</comment>
<evidence type="ECO:0000256" key="8">
    <source>
        <dbReference type="ARBA" id="ARBA00034629"/>
    </source>
</evidence>
<keyword evidence="3 9" id="KW-0808">Transferase</keyword>
<dbReference type="OrthoDB" id="18042at2759"/>
<evidence type="ECO:0000313" key="11">
    <source>
        <dbReference type="Proteomes" id="UP001153076"/>
    </source>
</evidence>
<evidence type="ECO:0000256" key="4">
    <source>
        <dbReference type="ARBA" id="ARBA00022741"/>
    </source>
</evidence>
<dbReference type="PANTHER" id="PTHR12750:SF9">
    <property type="entry name" value="INOSITOL HEXAKISPHOSPHATE AND DIPHOSPHOINOSITOL-PENTAKISPHOSPHATE KINASE"/>
    <property type="match status" value="1"/>
</dbReference>
<organism evidence="10 11">
    <name type="scientific">Carnegiea gigantea</name>
    <dbReference type="NCBI Taxonomy" id="171969"/>
    <lineage>
        <taxon>Eukaryota</taxon>
        <taxon>Viridiplantae</taxon>
        <taxon>Streptophyta</taxon>
        <taxon>Embryophyta</taxon>
        <taxon>Tracheophyta</taxon>
        <taxon>Spermatophyta</taxon>
        <taxon>Magnoliopsida</taxon>
        <taxon>eudicotyledons</taxon>
        <taxon>Gunneridae</taxon>
        <taxon>Pentapetalae</taxon>
        <taxon>Caryophyllales</taxon>
        <taxon>Cactineae</taxon>
        <taxon>Cactaceae</taxon>
        <taxon>Cactoideae</taxon>
        <taxon>Echinocereeae</taxon>
        <taxon>Carnegiea</taxon>
    </lineage>
</organism>
<dbReference type="GO" id="GO:0032958">
    <property type="term" value="P:inositol phosphate biosynthetic process"/>
    <property type="evidence" value="ECO:0007669"/>
    <property type="project" value="TreeGrafter"/>
</dbReference>
<dbReference type="AlphaFoldDB" id="A0A9Q1JIJ6"/>
<comment type="caution">
    <text evidence="10">The sequence shown here is derived from an EMBL/GenBank/DDBJ whole genome shotgun (WGS) entry which is preliminary data.</text>
</comment>
<dbReference type="GO" id="GO:0006020">
    <property type="term" value="P:inositol metabolic process"/>
    <property type="evidence" value="ECO:0007669"/>
    <property type="project" value="TreeGrafter"/>
</dbReference>
<keyword evidence="2 9" id="KW-0963">Cytoplasm</keyword>
<proteinExistence type="inferred from homology"/>
<evidence type="ECO:0000256" key="9">
    <source>
        <dbReference type="RuleBase" id="RU365032"/>
    </source>
</evidence>
<dbReference type="EC" id="2.7.4.24" evidence="9"/>
<keyword evidence="4 9" id="KW-0547">Nucleotide-binding</keyword>
<comment type="similarity">
    <text evidence="1 9">Belongs to the histidine acid phosphatase family. VIP1 subfamily.</text>
</comment>
<keyword evidence="11" id="KW-1185">Reference proteome</keyword>
<reference evidence="10" key="1">
    <citation type="submission" date="2022-04" db="EMBL/GenBank/DDBJ databases">
        <title>Carnegiea gigantea Genome sequencing and assembly v2.</title>
        <authorList>
            <person name="Copetti D."/>
            <person name="Sanderson M.J."/>
            <person name="Burquez A."/>
            <person name="Wojciechowski M.F."/>
        </authorList>
    </citation>
    <scope>NUCLEOTIDE SEQUENCE</scope>
    <source>
        <strain evidence="10">SGP5-SGP5p</strain>
        <tissue evidence="10">Aerial part</tissue>
    </source>
</reference>
<evidence type="ECO:0000256" key="6">
    <source>
        <dbReference type="ARBA" id="ARBA00022840"/>
    </source>
</evidence>
<gene>
    <name evidence="10" type="ORF">Cgig2_009380</name>
</gene>
<comment type="subcellular location">
    <subcellularLocation>
        <location evidence="9">Cytoplasm</location>
        <location evidence="9">Cytosol</location>
    </subcellularLocation>
</comment>
<dbReference type="GO" id="GO:0005524">
    <property type="term" value="F:ATP binding"/>
    <property type="evidence" value="ECO:0007669"/>
    <property type="project" value="UniProtKB-KW"/>
</dbReference>
<keyword evidence="5 9" id="KW-0418">Kinase</keyword>
<dbReference type="EMBL" id="JAKOGI010003592">
    <property type="protein sequence ID" value="KAJ8420303.1"/>
    <property type="molecule type" value="Genomic_DNA"/>
</dbReference>
<sequence>MSAAAFAKGLLDLEGPLTPILVSLVSKDSSMLDGLANASIEMVEAKGVLFKFGPMQRGIYTGPLENAVLSALTCPEIIGFIFAEIFSLSVLPKAVFLKARLNEIITSGVRPFHSNGLPEFPWMVDGAGLPSNASDYLPKLVELTRKVTEQVRLLAKDEDEKLAEARPPYDQAKALGKTNIDVDRIAAGLPCGSEGFLLMYARWRKLERDLYNEHKEYDLLHNAHLNIEGLDELFKVAQLLADGVIPNEYGINPKQKLKIGSKIARRLLGKILIDLRNTREEAISVAELKTNYDPYTRSSKKEDANAPSVVHTKNEGVKISSTTADLAIDQDEDDEKETEYRLDPKYANVKTPERHVKTRLYFTSESHIHSLMNVLRYCNLDESLHGEEGLVCRSALGRLYNTKELDYMSYIVLRMFENTEVALDDPKRFRIELTFSRGADLSPLENNSEATWLHQEHTLPIMGPERLQEVGSYLTWEKMEKMTRPFAMPAEDFPPPATPIGFTGYFTKSAAVLERLVNLWPFKNTNANGK</sequence>
<evidence type="ECO:0000256" key="7">
    <source>
        <dbReference type="ARBA" id="ARBA00033696"/>
    </source>
</evidence>
<evidence type="ECO:0000256" key="1">
    <source>
        <dbReference type="ARBA" id="ARBA00005609"/>
    </source>
</evidence>
<name>A0A9Q1JIJ6_9CARY</name>
<evidence type="ECO:0000256" key="3">
    <source>
        <dbReference type="ARBA" id="ARBA00022679"/>
    </source>
</evidence>
<comment type="catalytic activity">
    <reaction evidence="8">
        <text>1D-myo-inositol hexakisphosphate + ATP = 1-diphospho-1D-myo-inositol 2,3,4,5,6-pentakisphosphate + ADP</text>
        <dbReference type="Rhea" id="RHEA:37459"/>
        <dbReference type="ChEBI" id="CHEBI:30616"/>
        <dbReference type="ChEBI" id="CHEBI:58130"/>
        <dbReference type="ChEBI" id="CHEBI:74946"/>
        <dbReference type="ChEBI" id="CHEBI:456216"/>
        <dbReference type="EC" id="2.7.4.24"/>
    </reaction>
    <physiologicalReaction direction="left-to-right" evidence="8">
        <dbReference type="Rhea" id="RHEA:37460"/>
    </physiologicalReaction>
</comment>
<accession>A0A9Q1JIJ6</accession>
<protein>
    <recommendedName>
        <fullName evidence="9">Inositol hexakisphosphate and diphosphoinositol-pentakisphosphate kinase</fullName>
        <ecNumber evidence="9">2.7.4.24</ecNumber>
    </recommendedName>
</protein>
<evidence type="ECO:0000313" key="10">
    <source>
        <dbReference type="EMBL" id="KAJ8420303.1"/>
    </source>
</evidence>
<comment type="function">
    <text evidence="9">Bifunctional inositol kinase that acts in concert with the IP6K kinases to synthesize the diphosphate group-containing inositol pyrophosphates diphosphoinositol pentakisphosphate, PP-InsP5, and bis-diphosphoinositol tetrakisphosphate, (PP)2-InsP4. PP-InsP5 and (PP)2-InsP4, also respectively called InsP7 and InsP8, may regulate a variety of cellular processes, including apoptosis, vesicle trafficking, cytoskeletal dynamics, and exocytosis. Phosphorylates inositol hexakisphosphate (InsP6).</text>
</comment>
<dbReference type="InterPro" id="IPR000560">
    <property type="entry name" value="His_Pase_clade-2"/>
</dbReference>
<dbReference type="InterPro" id="IPR037446">
    <property type="entry name" value="His_Pase_VIP1"/>
</dbReference>
<dbReference type="SUPFAM" id="SSF53254">
    <property type="entry name" value="Phosphoglycerate mutase-like"/>
    <property type="match status" value="1"/>
</dbReference>